<feature type="region of interest" description="Disordered" evidence="1">
    <location>
        <begin position="216"/>
        <end position="236"/>
    </location>
</feature>
<feature type="region of interest" description="Disordered" evidence="1">
    <location>
        <begin position="120"/>
        <end position="197"/>
    </location>
</feature>
<protein>
    <submittedName>
        <fullName evidence="2">Uncharacterized protein</fullName>
    </submittedName>
</protein>
<comment type="caution">
    <text evidence="2">The sequence shown here is derived from an EMBL/GenBank/DDBJ whole genome shotgun (WGS) entry which is preliminary data.</text>
</comment>
<dbReference type="AlphaFoldDB" id="A0A9Q1G9V4"/>
<name>A0A9Q1G9V4_SYNKA</name>
<organism evidence="2 3">
    <name type="scientific">Synaphobranchus kaupii</name>
    <name type="common">Kaup's arrowtooth eel</name>
    <dbReference type="NCBI Taxonomy" id="118154"/>
    <lineage>
        <taxon>Eukaryota</taxon>
        <taxon>Metazoa</taxon>
        <taxon>Chordata</taxon>
        <taxon>Craniata</taxon>
        <taxon>Vertebrata</taxon>
        <taxon>Euteleostomi</taxon>
        <taxon>Actinopterygii</taxon>
        <taxon>Neopterygii</taxon>
        <taxon>Teleostei</taxon>
        <taxon>Anguilliformes</taxon>
        <taxon>Synaphobranchidae</taxon>
        <taxon>Synaphobranchus</taxon>
    </lineage>
</organism>
<evidence type="ECO:0000256" key="1">
    <source>
        <dbReference type="SAM" id="MobiDB-lite"/>
    </source>
</evidence>
<gene>
    <name evidence="2" type="ORF">SKAU_G00003620</name>
</gene>
<dbReference type="Proteomes" id="UP001152622">
    <property type="component" value="Chromosome 1"/>
</dbReference>
<dbReference type="EMBL" id="JAINUF010000001">
    <property type="protein sequence ID" value="KAJ8379584.1"/>
    <property type="molecule type" value="Genomic_DNA"/>
</dbReference>
<evidence type="ECO:0000313" key="2">
    <source>
        <dbReference type="EMBL" id="KAJ8379584.1"/>
    </source>
</evidence>
<evidence type="ECO:0000313" key="3">
    <source>
        <dbReference type="Proteomes" id="UP001152622"/>
    </source>
</evidence>
<reference evidence="2" key="1">
    <citation type="journal article" date="2023" name="Science">
        <title>Genome structures resolve the early diversification of teleost fishes.</title>
        <authorList>
            <person name="Parey E."/>
            <person name="Louis A."/>
            <person name="Montfort J."/>
            <person name="Bouchez O."/>
            <person name="Roques C."/>
            <person name="Iampietro C."/>
            <person name="Lluch J."/>
            <person name="Castinel A."/>
            <person name="Donnadieu C."/>
            <person name="Desvignes T."/>
            <person name="Floi Bucao C."/>
            <person name="Jouanno E."/>
            <person name="Wen M."/>
            <person name="Mejri S."/>
            <person name="Dirks R."/>
            <person name="Jansen H."/>
            <person name="Henkel C."/>
            <person name="Chen W.J."/>
            <person name="Zahm M."/>
            <person name="Cabau C."/>
            <person name="Klopp C."/>
            <person name="Thompson A.W."/>
            <person name="Robinson-Rechavi M."/>
            <person name="Braasch I."/>
            <person name="Lecointre G."/>
            <person name="Bobe J."/>
            <person name="Postlethwait J.H."/>
            <person name="Berthelot C."/>
            <person name="Roest Crollius H."/>
            <person name="Guiguen Y."/>
        </authorList>
    </citation>
    <scope>NUCLEOTIDE SEQUENCE</scope>
    <source>
        <strain evidence="2">WJC10195</strain>
    </source>
</reference>
<keyword evidence="3" id="KW-1185">Reference proteome</keyword>
<proteinExistence type="predicted"/>
<accession>A0A9Q1G9V4</accession>
<sequence>MAENVKAIASHLSAAPQTCPRTPMCGSIKCCMTNGRRLRARQRAPTGQRAMTTAATALTGGTRAPPGRVHYCDRQALLQNAVRGINTAWDKINNAAHGTSYVPARMLADWHSRASPIYLSGSPGLRRASGRAPAFPADRPGKEPTPLSGSDKAGWSDSSSDGAKPGLQDHPERADAPGPGPRFSGAQHLQSGETLLEGTAAGKAGLIPSAIGTGSALKITHDNNNNNTADDDKQLQ</sequence>